<evidence type="ECO:0000313" key="5">
    <source>
        <dbReference type="EMBL" id="HEA86864.1"/>
    </source>
</evidence>
<protein>
    <submittedName>
        <fullName evidence="6">Formate dehydrogenase</fullName>
    </submittedName>
</protein>
<organism evidence="6">
    <name type="scientific">candidate division WOR-3 bacterium</name>
    <dbReference type="NCBI Taxonomy" id="2052148"/>
    <lineage>
        <taxon>Bacteria</taxon>
        <taxon>Bacteria division WOR-3</taxon>
    </lineage>
</organism>
<dbReference type="PROSITE" id="PS51379">
    <property type="entry name" value="4FE4S_FER_2"/>
    <property type="match status" value="2"/>
</dbReference>
<dbReference type="InterPro" id="IPR017900">
    <property type="entry name" value="4Fe4S_Fe_S_CS"/>
</dbReference>
<reference evidence="6" key="1">
    <citation type="journal article" date="2020" name="mSystems">
        <title>Genome- and Community-Level Interaction Insights into Carbon Utilization and Element Cycling Functions of Hydrothermarchaeota in Hydrothermal Sediment.</title>
        <authorList>
            <person name="Zhou Z."/>
            <person name="Liu Y."/>
            <person name="Xu W."/>
            <person name="Pan J."/>
            <person name="Luo Z.H."/>
            <person name="Li M."/>
        </authorList>
    </citation>
    <scope>NUCLEOTIDE SEQUENCE [LARGE SCALE GENOMIC DNA]</scope>
    <source>
        <strain evidence="5">SpSt-265</strain>
        <strain evidence="6">SpSt-465</strain>
    </source>
</reference>
<dbReference type="InterPro" id="IPR017896">
    <property type="entry name" value="4Fe4S_Fe-S-bd"/>
</dbReference>
<keyword evidence="1" id="KW-0479">Metal-binding</keyword>
<keyword evidence="2" id="KW-0408">Iron</keyword>
<comment type="caution">
    <text evidence="6">The sequence shown here is derived from an EMBL/GenBank/DDBJ whole genome shotgun (WGS) entry which is preliminary data.</text>
</comment>
<dbReference type="GO" id="GO:0046872">
    <property type="term" value="F:metal ion binding"/>
    <property type="evidence" value="ECO:0007669"/>
    <property type="project" value="UniProtKB-KW"/>
</dbReference>
<feature type="domain" description="4Fe-4S ferredoxin-type" evidence="4">
    <location>
        <begin position="311"/>
        <end position="334"/>
    </location>
</feature>
<feature type="domain" description="4Fe-4S ferredoxin-type" evidence="4">
    <location>
        <begin position="248"/>
        <end position="269"/>
    </location>
</feature>
<gene>
    <name evidence="5" type="ORF">ENP94_02515</name>
    <name evidence="6" type="ORF">ENS16_01990</name>
</gene>
<evidence type="ECO:0000313" key="6">
    <source>
        <dbReference type="EMBL" id="HFJ53447.1"/>
    </source>
</evidence>
<dbReference type="AlphaFoldDB" id="A0A7C3F1D1"/>
<name>A0A7C3F1D1_UNCW3</name>
<dbReference type="EMBL" id="DSTU01000003">
    <property type="protein sequence ID" value="HFJ53447.1"/>
    <property type="molecule type" value="Genomic_DNA"/>
</dbReference>
<dbReference type="InterPro" id="IPR009051">
    <property type="entry name" value="Helical_ferredxn"/>
</dbReference>
<evidence type="ECO:0000256" key="3">
    <source>
        <dbReference type="ARBA" id="ARBA00023014"/>
    </source>
</evidence>
<evidence type="ECO:0000256" key="2">
    <source>
        <dbReference type="ARBA" id="ARBA00023004"/>
    </source>
</evidence>
<dbReference type="EMBL" id="DSLG01000003">
    <property type="protein sequence ID" value="HEA86864.1"/>
    <property type="molecule type" value="Genomic_DNA"/>
</dbReference>
<keyword evidence="3" id="KW-0411">Iron-sulfur</keyword>
<dbReference type="Pfam" id="PF13183">
    <property type="entry name" value="Fer4_8"/>
    <property type="match status" value="1"/>
</dbReference>
<sequence>MGKIGLLPVKDNRPIQTLRELFVRWLESGRVSALLVPAVSPAGIAAPVLWSDPEKASQIYPLLPVMGINSAGVVAEIAADKAEGSRLGVVLRPCELRAVVELIKLQQIARDNLVLIGVDCAGTYKPTTLVNELKSDAGELENWITGFLTAQDRYLKDERLRRACQLCEFPVPLVYDVALGFLGVNPKEQLLIQSASELGDMLLSEVNISPVAAVPAERQVYLDHFIQNRQEQAVRMIADFDRTALGPEKLVRYFAHCINCHNCMKVCPVCYCRECFFDSEVLKRDLDGYIRVSRRKGLNRMPADTLLFHLTRMNHMMTSCVQCGICEDSCPAGIGLSVMFRKVSREAQAAFEYLSGRSLEEPLPLTTFREDEFRQIGED</sequence>
<accession>A0A7C3F1D1</accession>
<dbReference type="SUPFAM" id="SSF54862">
    <property type="entry name" value="4Fe-4S ferredoxins"/>
    <property type="match status" value="1"/>
</dbReference>
<dbReference type="Gene3D" id="1.10.1060.10">
    <property type="entry name" value="Alpha-helical ferredoxin"/>
    <property type="match status" value="1"/>
</dbReference>
<proteinExistence type="predicted"/>
<dbReference type="PROSITE" id="PS00198">
    <property type="entry name" value="4FE4S_FER_1"/>
    <property type="match status" value="2"/>
</dbReference>
<dbReference type="GO" id="GO:0051536">
    <property type="term" value="F:iron-sulfur cluster binding"/>
    <property type="evidence" value="ECO:0007669"/>
    <property type="project" value="UniProtKB-KW"/>
</dbReference>
<evidence type="ECO:0000256" key="1">
    <source>
        <dbReference type="ARBA" id="ARBA00022723"/>
    </source>
</evidence>
<evidence type="ECO:0000259" key="4">
    <source>
        <dbReference type="PROSITE" id="PS51379"/>
    </source>
</evidence>